<evidence type="ECO:0000313" key="2">
    <source>
        <dbReference type="EMBL" id="MDQ0115693.1"/>
    </source>
</evidence>
<accession>A0ABT9U7R3</accession>
<dbReference type="InterPro" id="IPR024079">
    <property type="entry name" value="MetalloPept_cat_dom_sf"/>
</dbReference>
<sequence>MTKKPSRPTRNIVKPKQRTKAPACGCGILPKKYGKAKASVRCLVLSIYVAPGSTLNQTTLNNHLRSLSDIWQACGISFAYRFVNADGSGTFMRIEGPVVNPNAFVCGGTYRYLDPYFQEWLAYRPGSLRTDIAIYYVRGPLVGDAIGCAPFITPNGRAVIVTNAYTDNVLAHEIGHVLGLGHVPVTPANRSNLMYPFSFPESRNLTSAQCVIALQSPALQDCTAAASKIIPKRKKAVPVYKKPSSTLQPPKGKPFAKPRRYPRV</sequence>
<organism evidence="2 3">
    <name type="scientific">Paenibacillus harenae</name>
    <dbReference type="NCBI Taxonomy" id="306543"/>
    <lineage>
        <taxon>Bacteria</taxon>
        <taxon>Bacillati</taxon>
        <taxon>Bacillota</taxon>
        <taxon>Bacilli</taxon>
        <taxon>Bacillales</taxon>
        <taxon>Paenibacillaceae</taxon>
        <taxon>Paenibacillus</taxon>
    </lineage>
</organism>
<dbReference type="Proteomes" id="UP001229346">
    <property type="component" value="Unassembled WGS sequence"/>
</dbReference>
<reference evidence="2 3" key="1">
    <citation type="submission" date="2023-07" db="EMBL/GenBank/DDBJ databases">
        <title>Sorghum-associated microbial communities from plants grown in Nebraska, USA.</title>
        <authorList>
            <person name="Schachtman D."/>
        </authorList>
    </citation>
    <scope>NUCLEOTIDE SEQUENCE [LARGE SCALE GENOMIC DNA]</scope>
    <source>
        <strain evidence="2 3">CC482</strain>
    </source>
</reference>
<comment type="caution">
    <text evidence="2">The sequence shown here is derived from an EMBL/GenBank/DDBJ whole genome shotgun (WGS) entry which is preliminary data.</text>
</comment>
<proteinExistence type="predicted"/>
<feature type="region of interest" description="Disordered" evidence="1">
    <location>
        <begin position="239"/>
        <end position="264"/>
    </location>
</feature>
<evidence type="ECO:0000256" key="1">
    <source>
        <dbReference type="SAM" id="MobiDB-lite"/>
    </source>
</evidence>
<keyword evidence="3" id="KW-1185">Reference proteome</keyword>
<gene>
    <name evidence="2" type="ORF">J2T15_005160</name>
</gene>
<protein>
    <recommendedName>
        <fullName evidence="4">Peptidase M10 metallopeptidase domain-containing protein</fullName>
    </recommendedName>
</protein>
<dbReference type="SUPFAM" id="SSF55486">
    <property type="entry name" value="Metalloproteases ('zincins'), catalytic domain"/>
    <property type="match status" value="1"/>
</dbReference>
<dbReference type="EMBL" id="JAUSSU010000012">
    <property type="protein sequence ID" value="MDQ0115693.1"/>
    <property type="molecule type" value="Genomic_DNA"/>
</dbReference>
<dbReference type="Gene3D" id="3.40.390.10">
    <property type="entry name" value="Collagenase (Catalytic Domain)"/>
    <property type="match status" value="1"/>
</dbReference>
<feature type="compositionally biased region" description="Basic residues" evidence="1">
    <location>
        <begin position="254"/>
        <end position="264"/>
    </location>
</feature>
<evidence type="ECO:0008006" key="4">
    <source>
        <dbReference type="Google" id="ProtNLM"/>
    </source>
</evidence>
<name>A0ABT9U7R3_PAEHA</name>
<evidence type="ECO:0000313" key="3">
    <source>
        <dbReference type="Proteomes" id="UP001229346"/>
    </source>
</evidence>